<dbReference type="InterPro" id="IPR000091">
    <property type="entry name" value="Huntingtin"/>
</dbReference>
<dbReference type="PANTHER" id="PTHR10170:SF10">
    <property type="entry name" value="HUNTINGTIN"/>
    <property type="match status" value="1"/>
</dbReference>
<evidence type="ECO:0000256" key="2">
    <source>
        <dbReference type="ARBA" id="ARBA00004123"/>
    </source>
</evidence>
<dbReference type="InterPro" id="IPR016024">
    <property type="entry name" value="ARM-type_fold"/>
</dbReference>
<dbReference type="InterPro" id="IPR048413">
    <property type="entry name" value="Htt_C-HEAT_rpt"/>
</dbReference>
<accession>A0AAE1H594</accession>
<dbReference type="PRINTS" id="PR00375">
    <property type="entry name" value="HUNTINGTIN"/>
</dbReference>
<evidence type="ECO:0000256" key="1">
    <source>
        <dbReference type="ARBA" id="ARBA00002907"/>
    </source>
</evidence>
<name>A0AAE1H594_9NEOP</name>
<dbReference type="Pfam" id="PF12372">
    <property type="entry name" value="Htt_N-HEAT"/>
    <property type="match status" value="1"/>
</dbReference>
<dbReference type="InterPro" id="IPR048411">
    <property type="entry name" value="Htt_N_HEAT_rpt-1"/>
</dbReference>
<reference evidence="8" key="1">
    <citation type="submission" date="2021-07" db="EMBL/GenBank/DDBJ databases">
        <authorList>
            <person name="Catto M.A."/>
            <person name="Jacobson A."/>
            <person name="Kennedy G."/>
            <person name="Labadie P."/>
            <person name="Hunt B.G."/>
            <person name="Srinivasan R."/>
        </authorList>
    </citation>
    <scope>NUCLEOTIDE SEQUENCE</scope>
    <source>
        <strain evidence="8">PL_HMW_Pooled</strain>
        <tissue evidence="8">Head</tissue>
    </source>
</reference>
<evidence type="ECO:0000313" key="9">
    <source>
        <dbReference type="Proteomes" id="UP001219518"/>
    </source>
</evidence>
<dbReference type="Proteomes" id="UP001219518">
    <property type="component" value="Unassembled WGS sequence"/>
</dbReference>
<dbReference type="InterPro" id="IPR048412">
    <property type="entry name" value="Htt_bridge"/>
</dbReference>
<dbReference type="InterPro" id="IPR024613">
    <property type="entry name" value="Huntingtin_N_HEAT_rpt-2"/>
</dbReference>
<comment type="subcellular location">
    <subcellularLocation>
        <location evidence="3">Cytoplasm</location>
    </subcellularLocation>
    <subcellularLocation>
        <location evidence="2">Nucleus</location>
    </subcellularLocation>
</comment>
<proteinExistence type="inferred from homology"/>
<evidence type="ECO:0000256" key="6">
    <source>
        <dbReference type="ARBA" id="ARBA00023242"/>
    </source>
</evidence>
<keyword evidence="9" id="KW-1185">Reference proteome</keyword>
<reference evidence="8" key="2">
    <citation type="journal article" date="2023" name="BMC Genomics">
        <title>Pest status, molecular evolution, and epigenetic factors derived from the genome assembly of Frankliniella fusca, a thysanopteran phytovirus vector.</title>
        <authorList>
            <person name="Catto M.A."/>
            <person name="Labadie P.E."/>
            <person name="Jacobson A.L."/>
            <person name="Kennedy G.G."/>
            <person name="Srinivasan R."/>
            <person name="Hunt B.G."/>
        </authorList>
    </citation>
    <scope>NUCLEOTIDE SEQUENCE</scope>
    <source>
        <strain evidence="8">PL_HMW_Pooled</strain>
    </source>
</reference>
<dbReference type="Gene3D" id="1.25.10.10">
    <property type="entry name" value="Leucine-rich Repeat Variant"/>
    <property type="match status" value="2"/>
</dbReference>
<gene>
    <name evidence="8" type="ORF">KUF71_005531</name>
</gene>
<dbReference type="GO" id="GO:0005634">
    <property type="term" value="C:nucleus"/>
    <property type="evidence" value="ECO:0007669"/>
    <property type="project" value="UniProtKB-SubCell"/>
</dbReference>
<sequence>MATLEKLMKSWDALKHLPVHISDEISSRRKEKISLCVATADTYCSVSTQKTGGVNVMVLNFAMESLLQMCNDPDSDVRMTADESLNRIIRQAIMDSNVMKVQVELHKEIKRNGNARSLRAALWRFAYLSHMIRPQKGKPFVNNLMPCLMQISKRSEESVQETLATAMPQIFKALGLFTSDKDVKEILKVFLQNLSSESAQFRRTAASCIESVCKFCRKPKVFLMETLNTLVDSLIPIKENQAVPELLGLLGCLRVILPHFTKYDEEQTAQGELQGSFGVRRGHNRAANSTDYMIQVYELSIHFSKHADHNVVNASLELLHQLLTSPPIGLVPILLSPHGISRSRIVDSSCEPTHIQRRSLSQISVAGSIAPCDETSLLELDSDLPTAMSAAVSAPLLERWMQDESSESQETSQPISLAPPKTNVARLQLLDAADPCEPDLPSILERDSLISGADVHSTDSSPDDIREHYLLESLEQEIELNTEITPPPSVSGISLSSPSPGAHQTEIKFQVCDIGSLTDGSIPLVYCARHLATSFLLTGHPGCRMPDRNVRVSVKALALNCVVAIVKLHPNVFQLYLDKDPISPSRRSTIGSSTSQPLCELLLFAKHTDPQLRAICCTLLATLVRSVLVQSGGNWQSWQRKADGKVAACLALPRLMHFLIQGLEDESSTTCRQTLVALTQCLPELLKSKDSQEILPILSVLPKQAQNPYWLVKVKLLELVGDLHYVVIHYVTGSSTFQEKIFHDVLLHLLGDEDNRVRHASTEAIVRIIPNLYYPVDHHNVSEVITVASDMSDAQLCHLLVDSEPLIQSTFGRGFQKIPHIDNLTPPFDAWNKIGYNLSQSFSLESSLSRVVDALSLLLLESSSKHLTMGCCETLALLAEKFSPAIHVKGWNCLPFTTRLHSQSLKREFKHILIDGSSGNNFSAASGLLQNVLSLLLTSSLALELGAQQWLNSLSGNLFCGVALASVHPVENPPPGMKIEPNTHSSQLWSMFKDKQVSSSAESLLLHIMRTLCIISHILEDSQLATSGNKPGIPSISPIKRHGSSVGKTTSIPSDLTTESKSGRGMSPIKNIIHSDKEEKTDEKKSSKTSPFGSFANNQHYVKYYELLRSSYTNYKTSLDSDVCNKFVGLVSSTLKVLAQLLEVMTLNEAGRISEELLQYLRSTMSLSPAATVHCVSQLLKCVVGMNLISFWDSYKPEDEPLRQTLTAGSSGAKNSGFHFGSFQEPYKQLVQFLAAASATKTQNVDILHSAILNNNLRHQGDLKHAGRIADTSFLASYIRLFEPMVIESLQQYTVTSDVQLQVKVLSLLTQLVQLRVNYCLLDSEMVFIGFVQKQFEFIEEGQILNAEDLIMRIFHFMVLLSFEKHHSKSITSIPKVIQLCDGLMASGQNPLTHCIPALLPVVEHGFISKASVSSGTIDAEELETQREVMVAMLLRLVEYHQVMKLFSIVLVECRTWPEGEERWRRWSRQVCDAILALLTSGRLKLDCRDAQRALHQLLLHSLAPSVFRPVDPLLRALFSPPPQTESSIRSVIRWLGTVLAVMLVLVSQGKEDATLARLEELEIALPALFLRGNAVHLVTPDPLNVAAIATTPSSTSTPELTFARLVLRVIGLVGERIDNIVMDPSSTRDLLKDCQYLEELLAHFLLLCIHMFHHSKIGSAAVDLVAGHATEDSLLLEDANAVFLELASVCPLLMFLWCNLLTLLNYGNHAFWARVLPSNNRDSSKKDDCNLCLTSTSINVELVHTGATIVYCDFMCENSGESEQLAWLLNSQMLTIVELSSEFPVQELIALLHRSPDHSCMMLQAVKESCSSLNKAKSIMRLLKCLEGIHPSCSGSLLLFLAEYYVGHAHPAVARRAAQLCSRQAEYLLTLSSTQVNEQLSRELLRDVLHSFRHSCIDRKQSGLVSILNKLGSQCLALSPLETDQIRPLSPALLQNLKLDKEWYLSQVRLRCSQASCTGVAVEESTYLLGRLDLEDAVSVLSSPDTHLSILQLCFRHGTHQTLQASLVSGHENKNIEDMLSPLYRASRMVLMQRVHHLTELVPKDHQVFLPVGRPMTNAEQIYSQSLCRILFSDLKIDSLFCVAAAVSSYIFSLEKLGGVVPSEAAEDLVAFAILCLEAIHIQFSQSIEKFNKGEKLRSDKKVKSLSVEIHDPPSALNFGRGALISPMDKKFCSPQPHCLELGLECASRVFCESTLGVILEHQKHSSWLASACSALSAIVHFATQGESFPHLSVDGLNEALSKAESLPIAHACHQISTLVTWLEKRCLNRGSQNIPPFLFVPIQKLIVRLSRTSPLNSYVLTPPEVWKHGWAVTLKGPHCTQVPPLPTEFLQDIDVLRQFIFRVTLLGWTSRQQFEETWMSLLSVLSAESGNDNVTPDEVSIETEASTAVIKAITALLLQTLLLPVPGNPSVGQFMHCPRDLPVQFSSNSPAGKLHAIQQILIWKEEGLHGRKCFSVFDRPNLEHSHSLKRVCYGQVSVEYLQYALSRSQDAPLKEKFSTSVITTFMMRYTALETSGVDVNSCLYFLLDLFTQWTQPQLSGISGCSRPIHEVLCSVLAVSDLFTEQSQWQWLLQTCMELAKSQPAEDDVLQQYVILGQCKACAVLQPDISVYDRIMRTLDTTLRSSFIPTVTASLHGVAYMLQGCLLAEHDRENPDREGKAECVSGQDITAGLNLLEITRNVVVLAADYICKKLVSNSNFSVNEEPNIILWSLAFYLLDNFSRWKIDALDQAVSIILPQAITLAHPNARTTPTLQNLILQGLERLVVSQSAALTAHSLDQITTLAVESIADPNPGVFFSYLQLLLSCMYMGHEGQVMVKNTSTGATKNESQLNPTDPEQLILAMEKTSALFDRIKKGYPYEVELVCSVLPNLLTDFFPASEVLTKVVGEFLSQQQPHPRLLAGVVFQVFECALAQSQLSLLQEWLVLSLSNFTQTLPVPMATWCLTCFFISASCNPWLRALFPHVQSRIGRCEYEDRKLLCLSAADFYRQLTCDNQRTKFLSTFQSAVGKEPSSPYSEVLISLG</sequence>
<dbReference type="EMBL" id="JAHWGI010000394">
    <property type="protein sequence ID" value="KAK3914843.1"/>
    <property type="molecule type" value="Genomic_DNA"/>
</dbReference>
<evidence type="ECO:0000256" key="3">
    <source>
        <dbReference type="ARBA" id="ARBA00004496"/>
    </source>
</evidence>
<evidence type="ECO:0000256" key="5">
    <source>
        <dbReference type="ARBA" id="ARBA00022490"/>
    </source>
</evidence>
<feature type="region of interest" description="Disordered" evidence="7">
    <location>
        <begin position="1027"/>
        <end position="1092"/>
    </location>
</feature>
<comment type="similarity">
    <text evidence="4">Belongs to the huntingtin family.</text>
</comment>
<comment type="function">
    <text evidence="1">May play a role in microtubule-mediated transport or vesicle function.</text>
</comment>
<organism evidence="8 9">
    <name type="scientific">Frankliniella fusca</name>
    <dbReference type="NCBI Taxonomy" id="407009"/>
    <lineage>
        <taxon>Eukaryota</taxon>
        <taxon>Metazoa</taxon>
        <taxon>Ecdysozoa</taxon>
        <taxon>Arthropoda</taxon>
        <taxon>Hexapoda</taxon>
        <taxon>Insecta</taxon>
        <taxon>Pterygota</taxon>
        <taxon>Neoptera</taxon>
        <taxon>Paraneoptera</taxon>
        <taxon>Thysanoptera</taxon>
        <taxon>Terebrantia</taxon>
        <taxon>Thripoidea</taxon>
        <taxon>Thripidae</taxon>
        <taxon>Frankliniella</taxon>
    </lineage>
</organism>
<evidence type="ECO:0000256" key="4">
    <source>
        <dbReference type="ARBA" id="ARBA00007153"/>
    </source>
</evidence>
<keyword evidence="5" id="KW-0963">Cytoplasm</keyword>
<dbReference type="Pfam" id="PF20926">
    <property type="entry name" value="Htt_N-HEAT_1"/>
    <property type="match status" value="1"/>
</dbReference>
<protein>
    <submittedName>
        <fullName evidence="8">Huntingtin</fullName>
    </submittedName>
</protein>
<evidence type="ECO:0000256" key="7">
    <source>
        <dbReference type="SAM" id="MobiDB-lite"/>
    </source>
</evidence>
<dbReference type="InterPro" id="IPR011989">
    <property type="entry name" value="ARM-like"/>
</dbReference>
<dbReference type="SUPFAM" id="SSF48371">
    <property type="entry name" value="ARM repeat"/>
    <property type="match status" value="2"/>
</dbReference>
<evidence type="ECO:0000313" key="8">
    <source>
        <dbReference type="EMBL" id="KAK3914843.1"/>
    </source>
</evidence>
<feature type="compositionally biased region" description="Polar residues" evidence="7">
    <location>
        <begin position="1046"/>
        <end position="1060"/>
    </location>
</feature>
<comment type="caution">
    <text evidence="8">The sequence shown here is derived from an EMBL/GenBank/DDBJ whole genome shotgun (WGS) entry which is preliminary data.</text>
</comment>
<dbReference type="GO" id="GO:0005737">
    <property type="term" value="C:cytoplasm"/>
    <property type="evidence" value="ECO:0007669"/>
    <property type="project" value="UniProtKB-SubCell"/>
</dbReference>
<dbReference type="Pfam" id="PF20927">
    <property type="entry name" value="Htt_C-HEAT"/>
    <property type="match status" value="4"/>
</dbReference>
<dbReference type="PANTHER" id="PTHR10170">
    <property type="entry name" value="HUNTINGTON DISEASE PROTEIN"/>
    <property type="match status" value="1"/>
</dbReference>
<feature type="compositionally biased region" description="Basic and acidic residues" evidence="7">
    <location>
        <begin position="1073"/>
        <end position="1086"/>
    </location>
</feature>
<dbReference type="InterPro" id="IPR028426">
    <property type="entry name" value="Huntingtin_fam"/>
</dbReference>
<dbReference type="Pfam" id="PF20925">
    <property type="entry name" value="Htt_bridge"/>
    <property type="match status" value="1"/>
</dbReference>
<keyword evidence="6" id="KW-0539">Nucleus</keyword>